<dbReference type="EMBL" id="BLAE01000008">
    <property type="protein sequence ID" value="GES07841.1"/>
    <property type="molecule type" value="Genomic_DNA"/>
</dbReference>
<evidence type="ECO:0000256" key="1">
    <source>
        <dbReference type="ARBA" id="ARBA00004141"/>
    </source>
</evidence>
<feature type="transmembrane region" description="Helical" evidence="6">
    <location>
        <begin position="64"/>
        <end position="88"/>
    </location>
</feature>
<evidence type="ECO:0000256" key="4">
    <source>
        <dbReference type="ARBA" id="ARBA00023136"/>
    </source>
</evidence>
<dbReference type="OrthoDB" id="3217868at2"/>
<protein>
    <recommendedName>
        <fullName evidence="6">Transport permease protein</fullName>
    </recommendedName>
</protein>
<evidence type="ECO:0000256" key="2">
    <source>
        <dbReference type="ARBA" id="ARBA00022692"/>
    </source>
</evidence>
<feature type="transmembrane region" description="Helical" evidence="6">
    <location>
        <begin position="172"/>
        <end position="192"/>
    </location>
</feature>
<dbReference type="GO" id="GO:0046677">
    <property type="term" value="P:response to antibiotic"/>
    <property type="evidence" value="ECO:0007669"/>
    <property type="project" value="UniProtKB-KW"/>
</dbReference>
<evidence type="ECO:0000256" key="6">
    <source>
        <dbReference type="RuleBase" id="RU361157"/>
    </source>
</evidence>
<dbReference type="InterPro" id="IPR013525">
    <property type="entry name" value="ABC2_TM"/>
</dbReference>
<dbReference type="GO" id="GO:0043190">
    <property type="term" value="C:ATP-binding cassette (ABC) transporter complex"/>
    <property type="evidence" value="ECO:0007669"/>
    <property type="project" value="InterPro"/>
</dbReference>
<evidence type="ECO:0000256" key="3">
    <source>
        <dbReference type="ARBA" id="ARBA00022989"/>
    </source>
</evidence>
<evidence type="ECO:0000256" key="5">
    <source>
        <dbReference type="ARBA" id="ARBA00023251"/>
    </source>
</evidence>
<feature type="domain" description="ABC transmembrane type-2" evidence="7">
    <location>
        <begin position="24"/>
        <end position="252"/>
    </location>
</feature>
<dbReference type="PANTHER" id="PTHR43027:SF2">
    <property type="entry name" value="TRANSPORT PERMEASE PROTEIN"/>
    <property type="match status" value="1"/>
</dbReference>
<dbReference type="AlphaFoldDB" id="A0A5M3WKU9"/>
<feature type="transmembrane region" description="Helical" evidence="6">
    <location>
        <begin position="228"/>
        <end position="249"/>
    </location>
</feature>
<dbReference type="GO" id="GO:0140359">
    <property type="term" value="F:ABC-type transporter activity"/>
    <property type="evidence" value="ECO:0007669"/>
    <property type="project" value="InterPro"/>
</dbReference>
<keyword evidence="9" id="KW-1185">Reference proteome</keyword>
<proteinExistence type="inferred from homology"/>
<dbReference type="RefSeq" id="WP_155353521.1">
    <property type="nucleotide sequence ID" value="NZ_BAAAHL010000012.1"/>
</dbReference>
<gene>
    <name evidence="8" type="ORF">Amac_014360</name>
</gene>
<keyword evidence="3 6" id="KW-1133">Transmembrane helix</keyword>
<keyword evidence="6" id="KW-0813">Transport</keyword>
<keyword evidence="6" id="KW-1003">Cell membrane</keyword>
<dbReference type="InterPro" id="IPR047817">
    <property type="entry name" value="ABC2_TM_bact-type"/>
</dbReference>
<dbReference type="PROSITE" id="PS51012">
    <property type="entry name" value="ABC_TM2"/>
    <property type="match status" value="1"/>
</dbReference>
<dbReference type="InterPro" id="IPR052902">
    <property type="entry name" value="ABC-2_transporter"/>
</dbReference>
<dbReference type="PANTHER" id="PTHR43027">
    <property type="entry name" value="DOXORUBICIN RESISTANCE ABC TRANSPORTER PERMEASE PROTEIN DRRC-RELATED"/>
    <property type="match status" value="1"/>
</dbReference>
<name>A0A5M3WKU9_9ACTN</name>
<sequence length="252" mass="27204">MPATALFPRRLAITEIKLYLREPLATFFAIGLPLALLLILGAAIPDFREPAADMGGARPVDTHLPGMMILLSILTVAFSVMPSALVIYRERGVLRRMSTTPVRPISVLTVQLVINAVTSILATALMLIFGHLILEVPYPRMFLAFAGVFVLGSVTMFGIGLALAAVAPNSRVVQSVGAGIMFPLLFLGGMWLPRPLMPEWLLVVSDYSPTGAFGQALTDVLGNHAPSLLHLGVMVFWAAAGIVAATRWFRWE</sequence>
<organism evidence="8 9">
    <name type="scientific">Acrocarpospora macrocephala</name>
    <dbReference type="NCBI Taxonomy" id="150177"/>
    <lineage>
        <taxon>Bacteria</taxon>
        <taxon>Bacillati</taxon>
        <taxon>Actinomycetota</taxon>
        <taxon>Actinomycetes</taxon>
        <taxon>Streptosporangiales</taxon>
        <taxon>Streptosporangiaceae</taxon>
        <taxon>Acrocarpospora</taxon>
    </lineage>
</organism>
<feature type="transmembrane region" description="Helical" evidence="6">
    <location>
        <begin position="108"/>
        <end position="129"/>
    </location>
</feature>
<dbReference type="Pfam" id="PF01061">
    <property type="entry name" value="ABC2_membrane"/>
    <property type="match status" value="1"/>
</dbReference>
<keyword evidence="4 6" id="KW-0472">Membrane</keyword>
<comment type="subcellular location">
    <subcellularLocation>
        <location evidence="6">Cell membrane</location>
        <topology evidence="6">Multi-pass membrane protein</topology>
    </subcellularLocation>
    <subcellularLocation>
        <location evidence="1">Membrane</location>
        <topology evidence="1">Multi-pass membrane protein</topology>
    </subcellularLocation>
</comment>
<evidence type="ECO:0000259" key="7">
    <source>
        <dbReference type="PROSITE" id="PS51012"/>
    </source>
</evidence>
<feature type="transmembrane region" description="Helical" evidence="6">
    <location>
        <begin position="24"/>
        <end position="44"/>
    </location>
</feature>
<evidence type="ECO:0000313" key="9">
    <source>
        <dbReference type="Proteomes" id="UP000331127"/>
    </source>
</evidence>
<accession>A0A5M3WKU9</accession>
<feature type="transmembrane region" description="Helical" evidence="6">
    <location>
        <begin position="141"/>
        <end position="165"/>
    </location>
</feature>
<dbReference type="InterPro" id="IPR000412">
    <property type="entry name" value="ABC_2_transport"/>
</dbReference>
<keyword evidence="2 6" id="KW-0812">Transmembrane</keyword>
<reference evidence="8 9" key="1">
    <citation type="submission" date="2019-10" db="EMBL/GenBank/DDBJ databases">
        <title>Whole genome shotgun sequence of Acrocarpospora macrocephala NBRC 16266.</title>
        <authorList>
            <person name="Ichikawa N."/>
            <person name="Kimura A."/>
            <person name="Kitahashi Y."/>
            <person name="Komaki H."/>
            <person name="Oguchi A."/>
        </authorList>
    </citation>
    <scope>NUCLEOTIDE SEQUENCE [LARGE SCALE GENOMIC DNA]</scope>
    <source>
        <strain evidence="8 9">NBRC 16266</strain>
    </source>
</reference>
<comment type="caution">
    <text evidence="8">The sequence shown here is derived from an EMBL/GenBank/DDBJ whole genome shotgun (WGS) entry which is preliminary data.</text>
</comment>
<dbReference type="Proteomes" id="UP000331127">
    <property type="component" value="Unassembled WGS sequence"/>
</dbReference>
<comment type="similarity">
    <text evidence="6">Belongs to the ABC-2 integral membrane protein family.</text>
</comment>
<keyword evidence="5" id="KW-0046">Antibiotic resistance</keyword>
<evidence type="ECO:0000313" key="8">
    <source>
        <dbReference type="EMBL" id="GES07841.1"/>
    </source>
</evidence>
<dbReference type="PIRSF" id="PIRSF006648">
    <property type="entry name" value="DrrB"/>
    <property type="match status" value="1"/>
</dbReference>